<keyword evidence="5" id="KW-1185">Reference proteome</keyword>
<dbReference type="Gene3D" id="1.20.120.1490">
    <property type="match status" value="1"/>
</dbReference>
<keyword evidence="3" id="KW-0812">Transmembrane</keyword>
<evidence type="ECO:0000256" key="2">
    <source>
        <dbReference type="SAM" id="MobiDB-lite"/>
    </source>
</evidence>
<feature type="transmembrane region" description="Helical" evidence="3">
    <location>
        <begin position="186"/>
        <end position="209"/>
    </location>
</feature>
<feature type="coiled-coil region" evidence="1">
    <location>
        <begin position="361"/>
        <end position="446"/>
    </location>
</feature>
<feature type="region of interest" description="Disordered" evidence="2">
    <location>
        <begin position="1"/>
        <end position="71"/>
    </location>
</feature>
<proteinExistence type="predicted"/>
<evidence type="ECO:0000313" key="4">
    <source>
        <dbReference type="EMBL" id="TRD23475.1"/>
    </source>
</evidence>
<keyword evidence="3" id="KW-0472">Membrane</keyword>
<reference evidence="4 5" key="1">
    <citation type="submission" date="2019-06" db="EMBL/GenBank/DDBJ databases">
        <title>Paenimaribius caenipelagi gen. nov., sp. nov., isolated from a tidal flat.</title>
        <authorList>
            <person name="Yoon J.-H."/>
        </authorList>
    </citation>
    <scope>NUCLEOTIDE SEQUENCE [LARGE SCALE GENOMIC DNA]</scope>
    <source>
        <strain evidence="4 5">JBTF-M29</strain>
    </source>
</reference>
<keyword evidence="3" id="KW-1133">Transmembrane helix</keyword>
<dbReference type="EMBL" id="VFSV01000001">
    <property type="protein sequence ID" value="TRD23475.1"/>
    <property type="molecule type" value="Genomic_DNA"/>
</dbReference>
<keyword evidence="1" id="KW-0175">Coiled coil</keyword>
<dbReference type="Proteomes" id="UP000318590">
    <property type="component" value="Unassembled WGS sequence"/>
</dbReference>
<feature type="compositionally biased region" description="Basic and acidic residues" evidence="2">
    <location>
        <begin position="44"/>
        <end position="58"/>
    </location>
</feature>
<feature type="compositionally biased region" description="Basic residues" evidence="2">
    <location>
        <begin position="1"/>
        <end position="14"/>
    </location>
</feature>
<evidence type="ECO:0000313" key="5">
    <source>
        <dbReference type="Proteomes" id="UP000318590"/>
    </source>
</evidence>
<gene>
    <name evidence="4" type="ORF">FEV53_00210</name>
</gene>
<comment type="caution">
    <text evidence="4">The sequence shown here is derived from an EMBL/GenBank/DDBJ whole genome shotgun (WGS) entry which is preliminary data.</text>
</comment>
<name>A0A547QAQ8_9RHOB</name>
<accession>A0A547QAQ8</accession>
<feature type="transmembrane region" description="Helical" evidence="3">
    <location>
        <begin position="521"/>
        <end position="541"/>
    </location>
</feature>
<organism evidence="4 5">
    <name type="scientific">Palleronia caenipelagi</name>
    <dbReference type="NCBI Taxonomy" id="2489174"/>
    <lineage>
        <taxon>Bacteria</taxon>
        <taxon>Pseudomonadati</taxon>
        <taxon>Pseudomonadota</taxon>
        <taxon>Alphaproteobacteria</taxon>
        <taxon>Rhodobacterales</taxon>
        <taxon>Roseobacteraceae</taxon>
        <taxon>Palleronia</taxon>
    </lineage>
</organism>
<evidence type="ECO:0000256" key="3">
    <source>
        <dbReference type="SAM" id="Phobius"/>
    </source>
</evidence>
<dbReference type="GO" id="GO:0005886">
    <property type="term" value="C:plasma membrane"/>
    <property type="evidence" value="ECO:0007669"/>
    <property type="project" value="TreeGrafter"/>
</dbReference>
<dbReference type="PANTHER" id="PTHR32309">
    <property type="entry name" value="TYROSINE-PROTEIN KINASE"/>
    <property type="match status" value="1"/>
</dbReference>
<dbReference type="AlphaFoldDB" id="A0A547QAQ8"/>
<dbReference type="GO" id="GO:0004713">
    <property type="term" value="F:protein tyrosine kinase activity"/>
    <property type="evidence" value="ECO:0007669"/>
    <property type="project" value="TreeGrafter"/>
</dbReference>
<evidence type="ECO:0000256" key="1">
    <source>
        <dbReference type="SAM" id="Coils"/>
    </source>
</evidence>
<dbReference type="PANTHER" id="PTHR32309:SF13">
    <property type="entry name" value="FERRIC ENTEROBACTIN TRANSPORT PROTEIN FEPE"/>
    <property type="match status" value="1"/>
</dbReference>
<sequence length="547" mass="60829">MTTPNPRKKYRMRRSSAAPSATGSDRADPSSDAVSDTETIAASDRVEAETLARDDRTAEPAQDAVFEEGTENSPELDAIKHEGLSDRQLRIARRLAKRQNLDFSSDLDAVRQLRKAGIDPFGGTYSTTVPPAPVPTEALPTGQSLVPAEGNALALPDTNGADDPDLKLSDLREIHRDLVRRRRRRFALLMGRLAFFIGLPTAMTGYYYYNLATPMYATKSEFVIQQADGAGSTSLGGLFAGTGFATSQDSITVQSYLTSRDAMLRLDEELSFKDHFEQDFIDPIRRLPQEATNEEAYKLYEDNVKIGYDTTEGIIKMEVIAADPLTSAEFSLRLLSYAEERVDQLTQRMREDQMSGARASYEDAELKMYEAQQRVLALQEQLGILDPEAESGAVFGQITRFETEIREKQLSLQQLMSNEQPNEARVNGLRADISRLEDIVAELRTQLTEGTNSAQSLAKVTAELRIAETELTTRTALMQQALQQLETARIEANRQVRYLSLGVTPIAPDEPSYPRAFENTLVAFFIYSGIYLMISLTASVLREQVSS</sequence>
<dbReference type="OrthoDB" id="7810642at2"/>
<dbReference type="InterPro" id="IPR050445">
    <property type="entry name" value="Bact_polysacc_biosynth/exp"/>
</dbReference>
<protein>
    <submittedName>
        <fullName evidence="4">Capsule biosynthesis protein</fullName>
    </submittedName>
</protein>